<comment type="caution">
    <text evidence="1">The sequence shown here is derived from an EMBL/GenBank/DDBJ whole genome shotgun (WGS) entry which is preliminary data.</text>
</comment>
<gene>
    <name evidence="1" type="ORF">Pla52n_45330</name>
</gene>
<reference evidence="1 2" key="1">
    <citation type="submission" date="2019-02" db="EMBL/GenBank/DDBJ databases">
        <title>Deep-cultivation of Planctomycetes and their phenomic and genomic characterization uncovers novel biology.</title>
        <authorList>
            <person name="Wiegand S."/>
            <person name="Jogler M."/>
            <person name="Boedeker C."/>
            <person name="Pinto D."/>
            <person name="Vollmers J."/>
            <person name="Rivas-Marin E."/>
            <person name="Kohn T."/>
            <person name="Peeters S.H."/>
            <person name="Heuer A."/>
            <person name="Rast P."/>
            <person name="Oberbeckmann S."/>
            <person name="Bunk B."/>
            <person name="Jeske O."/>
            <person name="Meyerdierks A."/>
            <person name="Storesund J.E."/>
            <person name="Kallscheuer N."/>
            <person name="Luecker S."/>
            <person name="Lage O.M."/>
            <person name="Pohl T."/>
            <person name="Merkel B.J."/>
            <person name="Hornburger P."/>
            <person name="Mueller R.-W."/>
            <person name="Bruemmer F."/>
            <person name="Labrenz M."/>
            <person name="Spormann A.M."/>
            <person name="Op Den Camp H."/>
            <person name="Overmann J."/>
            <person name="Amann R."/>
            <person name="Jetten M.S.M."/>
            <person name="Mascher T."/>
            <person name="Medema M.H."/>
            <person name="Devos D.P."/>
            <person name="Kaster A.-K."/>
            <person name="Ovreas L."/>
            <person name="Rohde M."/>
            <person name="Galperin M.Y."/>
            <person name="Jogler C."/>
        </authorList>
    </citation>
    <scope>NUCLEOTIDE SEQUENCE [LARGE SCALE GENOMIC DNA]</scope>
    <source>
        <strain evidence="1 2">Pla52n</strain>
    </source>
</reference>
<accession>A0A5C6AP10</accession>
<dbReference type="EMBL" id="SJPN01000005">
    <property type="protein sequence ID" value="TWU01161.1"/>
    <property type="molecule type" value="Genomic_DNA"/>
</dbReference>
<dbReference type="SUPFAM" id="SSF117074">
    <property type="entry name" value="Hypothetical protein PA1324"/>
    <property type="match status" value="1"/>
</dbReference>
<dbReference type="Proteomes" id="UP000320176">
    <property type="component" value="Unassembled WGS sequence"/>
</dbReference>
<dbReference type="AlphaFoldDB" id="A0A5C6AP10"/>
<dbReference type="OrthoDB" id="279966at2"/>
<sequence length="503" mass="56225">MSPRLLFLIVALLVSAMPGVTLWSGEPDSVPHEEESQQDSASDARKWLINGTAIDWETGEPIDVFRVIPGTPNPREGMANEIRAPGGLNQTPSREALWQPHQIREMRDGKFQWPRTSGYRMMRFRVEADGYQPVMTPWTERGGPYTKMRVYMRRDLGLRGAILAPDGQPAADAVLAIALPNRPIQLEGTTIKHIEGPPRARLSDQWRVPEHVRSDASGQFDLPMESDPNAVLCVVHPAGIVIKPFELIREEAMTGRPVSLTLQRWSSVSGRVTIENNPVGDALLFCTTSHEESSQRPIMNELVTSSQRTRSDENGNYRFENVPPGTFTVYRRIEDKDGATLRPITADSGFDFPQFRHRVDSGADAQVNFGGEKRTVIGNLVGLESFDDLTVSIMPCPDMNRRDLTVADREMLDLLDLRRTTGELAGWQFFRDSDEGHRYFRTSIPVAANGSFQITNVSTGNYWLEVNGAESGLVYFEVTSFGSKKIDLGRVLVRHPEPVAPLN</sequence>
<name>A0A5C6AP10_9BACT</name>
<keyword evidence="2" id="KW-1185">Reference proteome</keyword>
<proteinExistence type="predicted"/>
<evidence type="ECO:0000313" key="1">
    <source>
        <dbReference type="EMBL" id="TWU01161.1"/>
    </source>
</evidence>
<dbReference type="RefSeq" id="WP_146521635.1">
    <property type="nucleotide sequence ID" value="NZ_CP151726.1"/>
</dbReference>
<protein>
    <submittedName>
        <fullName evidence="1">Cna protein B-type domain protein</fullName>
    </submittedName>
</protein>
<organism evidence="1 2">
    <name type="scientific">Stieleria varia</name>
    <dbReference type="NCBI Taxonomy" id="2528005"/>
    <lineage>
        <taxon>Bacteria</taxon>
        <taxon>Pseudomonadati</taxon>
        <taxon>Planctomycetota</taxon>
        <taxon>Planctomycetia</taxon>
        <taxon>Pirellulales</taxon>
        <taxon>Pirellulaceae</taxon>
        <taxon>Stieleria</taxon>
    </lineage>
</organism>
<evidence type="ECO:0000313" key="2">
    <source>
        <dbReference type="Proteomes" id="UP000320176"/>
    </source>
</evidence>